<name>A0A9W7TDZ6_TRIRA</name>
<evidence type="ECO:0000313" key="2">
    <source>
        <dbReference type="EMBL" id="KAI7796855.1"/>
    </source>
</evidence>
<reference evidence="2" key="1">
    <citation type="submission" date="2021-02" db="EMBL/GenBank/DDBJ databases">
        <title>Comparative genomics reveals that relaxation of natural selection precedes convergent phenotypic evolution of cavefish.</title>
        <authorList>
            <person name="Peng Z."/>
        </authorList>
    </citation>
    <scope>NUCLEOTIDE SEQUENCE</scope>
    <source>
        <tissue evidence="2">Muscle</tissue>
    </source>
</reference>
<keyword evidence="1" id="KW-1133">Transmembrane helix</keyword>
<keyword evidence="1" id="KW-0472">Membrane</keyword>
<dbReference type="EMBL" id="JAFHDT010000018">
    <property type="protein sequence ID" value="KAI7796855.1"/>
    <property type="molecule type" value="Genomic_DNA"/>
</dbReference>
<comment type="caution">
    <text evidence="2">The sequence shown here is derived from an EMBL/GenBank/DDBJ whole genome shotgun (WGS) entry which is preliminary data.</text>
</comment>
<feature type="transmembrane region" description="Helical" evidence="1">
    <location>
        <begin position="7"/>
        <end position="28"/>
    </location>
</feature>
<keyword evidence="3" id="KW-1185">Reference proteome</keyword>
<dbReference type="Proteomes" id="UP001059041">
    <property type="component" value="Linkage Group LG18"/>
</dbReference>
<keyword evidence="1" id="KW-0812">Transmembrane</keyword>
<evidence type="ECO:0000313" key="3">
    <source>
        <dbReference type="Proteomes" id="UP001059041"/>
    </source>
</evidence>
<proteinExistence type="predicted"/>
<gene>
    <name evidence="2" type="ORF">IRJ41_007976</name>
</gene>
<accession>A0A9W7TDZ6</accession>
<organism evidence="2 3">
    <name type="scientific">Triplophysa rosa</name>
    <name type="common">Cave loach</name>
    <dbReference type="NCBI Taxonomy" id="992332"/>
    <lineage>
        <taxon>Eukaryota</taxon>
        <taxon>Metazoa</taxon>
        <taxon>Chordata</taxon>
        <taxon>Craniata</taxon>
        <taxon>Vertebrata</taxon>
        <taxon>Euteleostomi</taxon>
        <taxon>Actinopterygii</taxon>
        <taxon>Neopterygii</taxon>
        <taxon>Teleostei</taxon>
        <taxon>Ostariophysi</taxon>
        <taxon>Cypriniformes</taxon>
        <taxon>Nemacheilidae</taxon>
        <taxon>Triplophysa</taxon>
    </lineage>
</organism>
<protein>
    <submittedName>
        <fullName evidence="2">Uncharacterized protein</fullName>
    </submittedName>
</protein>
<dbReference type="AlphaFoldDB" id="A0A9W7TDZ6"/>
<evidence type="ECO:0000256" key="1">
    <source>
        <dbReference type="SAM" id="Phobius"/>
    </source>
</evidence>
<sequence>MLAFISFIHHAPTVGVLVFMLSCLIFQFCCGSQNEKCGFYVIMTPFQHISCFEMMKNADQVCGSHQSNINQSICSTHNKNAMLCIKWPSTIQLTCVMTDSEQILNGKKCACDQKSISCQGEYESAEPPNSVSTLSLSIPLIAALVPAAIFASHQMAL</sequence>